<dbReference type="InterPro" id="IPR015927">
    <property type="entry name" value="Peptidase_S24_S26A/B/C"/>
</dbReference>
<dbReference type="PANTHER" id="PTHR10806">
    <property type="entry name" value="SIGNAL PEPTIDASE COMPLEX CATALYTIC SUBUNIT SEC11"/>
    <property type="match status" value="1"/>
</dbReference>
<dbReference type="Gene3D" id="3.40.395.10">
    <property type="entry name" value="Adenoviral Proteinase, Chain A"/>
    <property type="match status" value="1"/>
</dbReference>
<dbReference type="SUPFAM" id="SSF51306">
    <property type="entry name" value="LexA/Signal peptidase"/>
    <property type="match status" value="1"/>
</dbReference>
<evidence type="ECO:0000256" key="1">
    <source>
        <dbReference type="ARBA" id="ARBA00000677"/>
    </source>
</evidence>
<evidence type="ECO:0000256" key="2">
    <source>
        <dbReference type="ARBA" id="ARBA00004648"/>
    </source>
</evidence>
<dbReference type="InterPro" id="IPR036286">
    <property type="entry name" value="LexA/Signal_pep-like_sf"/>
</dbReference>
<reference evidence="16 17" key="1">
    <citation type="journal article" date="2016" name="Sci. Rep.">
        <title>The Dendrobium catenatum Lindl. genome sequence provides insights into polysaccharide synthase, floral development and adaptive evolution.</title>
        <authorList>
            <person name="Zhang G.Q."/>
            <person name="Xu Q."/>
            <person name="Bian C."/>
            <person name="Tsai W.C."/>
            <person name="Yeh C.M."/>
            <person name="Liu K.W."/>
            <person name="Yoshida K."/>
            <person name="Zhang L.S."/>
            <person name="Chang S.B."/>
            <person name="Chen F."/>
            <person name="Shi Y."/>
            <person name="Su Y.Y."/>
            <person name="Zhang Y.Q."/>
            <person name="Chen L.J."/>
            <person name="Yin Y."/>
            <person name="Lin M."/>
            <person name="Huang H."/>
            <person name="Deng H."/>
            <person name="Wang Z.W."/>
            <person name="Zhu S.L."/>
            <person name="Zhao X."/>
            <person name="Deng C."/>
            <person name="Niu S.C."/>
            <person name="Huang J."/>
            <person name="Wang M."/>
            <person name="Liu G.H."/>
            <person name="Yang H.J."/>
            <person name="Xiao X.J."/>
            <person name="Hsiao Y.Y."/>
            <person name="Wu W.L."/>
            <person name="Chen Y.Y."/>
            <person name="Mitsuda N."/>
            <person name="Ohme-Takagi M."/>
            <person name="Luo Y.B."/>
            <person name="Van de Peer Y."/>
            <person name="Liu Z.J."/>
        </authorList>
    </citation>
    <scope>NUCLEOTIDE SEQUENCE [LARGE SCALE GENOMIC DNA]</scope>
    <source>
        <tissue evidence="16">The whole plant</tissue>
    </source>
</reference>
<dbReference type="InterPro" id="IPR003653">
    <property type="entry name" value="Peptidase_C48_C"/>
</dbReference>
<keyword evidence="10" id="KW-0378">Hydrolase</keyword>
<keyword evidence="17" id="KW-1185">Reference proteome</keyword>
<dbReference type="Pfam" id="PF02902">
    <property type="entry name" value="Peptidase_C48"/>
    <property type="match status" value="1"/>
</dbReference>
<keyword evidence="12 14" id="KW-0472">Membrane</keyword>
<evidence type="ECO:0000256" key="14">
    <source>
        <dbReference type="SAM" id="Phobius"/>
    </source>
</evidence>
<evidence type="ECO:0000256" key="10">
    <source>
        <dbReference type="ARBA" id="ARBA00022801"/>
    </source>
</evidence>
<name>A0A2I0VIM6_9ASPA</name>
<reference evidence="16 17" key="2">
    <citation type="journal article" date="2017" name="Nature">
        <title>The Apostasia genome and the evolution of orchids.</title>
        <authorList>
            <person name="Zhang G.Q."/>
            <person name="Liu K.W."/>
            <person name="Li Z."/>
            <person name="Lohaus R."/>
            <person name="Hsiao Y.Y."/>
            <person name="Niu S.C."/>
            <person name="Wang J.Y."/>
            <person name="Lin Y.C."/>
            <person name="Xu Q."/>
            <person name="Chen L.J."/>
            <person name="Yoshida K."/>
            <person name="Fujiwara S."/>
            <person name="Wang Z.W."/>
            <person name="Zhang Y.Q."/>
            <person name="Mitsuda N."/>
            <person name="Wang M."/>
            <person name="Liu G.H."/>
            <person name="Pecoraro L."/>
            <person name="Huang H.X."/>
            <person name="Xiao X.J."/>
            <person name="Lin M."/>
            <person name="Wu X.Y."/>
            <person name="Wu W.L."/>
            <person name="Chen Y.Y."/>
            <person name="Chang S.B."/>
            <person name="Sakamoto S."/>
            <person name="Ohme-Takagi M."/>
            <person name="Yagi M."/>
            <person name="Zeng S.J."/>
            <person name="Shen C.Y."/>
            <person name="Yeh C.M."/>
            <person name="Luo Y.B."/>
            <person name="Tsai W.C."/>
            <person name="Van de Peer Y."/>
            <person name="Liu Z.J."/>
        </authorList>
    </citation>
    <scope>NUCLEOTIDE SEQUENCE [LARGE SCALE GENOMIC DNA]</scope>
    <source>
        <tissue evidence="16">The whole plant</tissue>
    </source>
</reference>
<dbReference type="EC" id="3.4.21.89" evidence="5"/>
<evidence type="ECO:0000313" key="16">
    <source>
        <dbReference type="EMBL" id="PKU63233.1"/>
    </source>
</evidence>
<dbReference type="GO" id="GO:0005787">
    <property type="term" value="C:signal peptidase complex"/>
    <property type="evidence" value="ECO:0007669"/>
    <property type="project" value="TreeGrafter"/>
</dbReference>
<feature type="transmembrane region" description="Helical" evidence="14">
    <location>
        <begin position="308"/>
        <end position="333"/>
    </location>
</feature>
<comment type="function">
    <text evidence="13">Catalytic component of the signal peptidase complex (SPC) which catalyzes the cleavage of N-terminal signal sequences from nascent proteins as they are translocated into the lumen of the endoplasmic reticulum. Specifically cleaves N-terminal signal peptides that contain a hydrophobic alpha-helix (h-region) shorter than 18-20 amino acids.</text>
</comment>
<comment type="similarity">
    <text evidence="3">Belongs to the peptidase C48 family.</text>
</comment>
<dbReference type="GO" id="GO:0006465">
    <property type="term" value="P:signal peptide processing"/>
    <property type="evidence" value="ECO:0007669"/>
    <property type="project" value="InterPro"/>
</dbReference>
<evidence type="ECO:0000256" key="12">
    <source>
        <dbReference type="ARBA" id="ARBA00023136"/>
    </source>
</evidence>
<dbReference type="InterPro" id="IPR038765">
    <property type="entry name" value="Papain-like_cys_pep_sf"/>
</dbReference>
<keyword evidence="9 14" id="KW-0812">Transmembrane</keyword>
<dbReference type="Pfam" id="PF00717">
    <property type="entry name" value="Peptidase_S24"/>
    <property type="match status" value="1"/>
</dbReference>
<keyword evidence="8 16" id="KW-0645">Protease</keyword>
<dbReference type="GO" id="GO:0009003">
    <property type="term" value="F:signal peptidase activity"/>
    <property type="evidence" value="ECO:0007669"/>
    <property type="project" value="UniProtKB-EC"/>
</dbReference>
<evidence type="ECO:0000256" key="13">
    <source>
        <dbReference type="ARBA" id="ARBA00045533"/>
    </source>
</evidence>
<evidence type="ECO:0000256" key="11">
    <source>
        <dbReference type="ARBA" id="ARBA00022989"/>
    </source>
</evidence>
<feature type="transmembrane region" description="Helical" evidence="14">
    <location>
        <begin position="345"/>
        <end position="369"/>
    </location>
</feature>
<dbReference type="PROSITE" id="PS50600">
    <property type="entry name" value="ULP_PROTEASE"/>
    <property type="match status" value="1"/>
</dbReference>
<dbReference type="SUPFAM" id="SSF54001">
    <property type="entry name" value="Cysteine proteinases"/>
    <property type="match status" value="1"/>
</dbReference>
<evidence type="ECO:0000256" key="6">
    <source>
        <dbReference type="ARBA" id="ARBA00019685"/>
    </source>
</evidence>
<evidence type="ECO:0000313" key="17">
    <source>
        <dbReference type="Proteomes" id="UP000233837"/>
    </source>
</evidence>
<comment type="similarity">
    <text evidence="4">Belongs to the peptidase S26B family.</text>
</comment>
<evidence type="ECO:0000256" key="3">
    <source>
        <dbReference type="ARBA" id="ARBA00005234"/>
    </source>
</evidence>
<evidence type="ECO:0000259" key="15">
    <source>
        <dbReference type="PROSITE" id="PS50600"/>
    </source>
</evidence>
<evidence type="ECO:0000256" key="8">
    <source>
        <dbReference type="ARBA" id="ARBA00022670"/>
    </source>
</evidence>
<comment type="catalytic activity">
    <reaction evidence="1">
        <text>Cleavage of hydrophobic, N-terminal signal or leader sequences from secreted and periplasmic proteins.</text>
        <dbReference type="EC" id="3.4.21.89"/>
    </reaction>
</comment>
<dbReference type="AlphaFoldDB" id="A0A2I0VIM6"/>
<organism evidence="16 17">
    <name type="scientific">Dendrobium catenatum</name>
    <dbReference type="NCBI Taxonomy" id="906689"/>
    <lineage>
        <taxon>Eukaryota</taxon>
        <taxon>Viridiplantae</taxon>
        <taxon>Streptophyta</taxon>
        <taxon>Embryophyta</taxon>
        <taxon>Tracheophyta</taxon>
        <taxon>Spermatophyta</taxon>
        <taxon>Magnoliopsida</taxon>
        <taxon>Liliopsida</taxon>
        <taxon>Asparagales</taxon>
        <taxon>Orchidaceae</taxon>
        <taxon>Epidendroideae</taxon>
        <taxon>Malaxideae</taxon>
        <taxon>Dendrobiinae</taxon>
        <taxon>Dendrobium</taxon>
    </lineage>
</organism>
<evidence type="ECO:0000256" key="4">
    <source>
        <dbReference type="ARBA" id="ARBA00011035"/>
    </source>
</evidence>
<sequence>MGTDGLSSVYVSGMIVTSALIIWKGLMCVTGSESPVVVVLSGSMEPGFKRGDILFLHMSKEPIRAGEIVVFNIDKISSSFSAFSAAVLGCLASDFGQPAGPHWWLFENCCLVAVWGDFHESFHCFLCNFPAEFLLSFGLLFGISKWYQSKINGSKEDECIEICEGGTKFGFSRYDVKLRRSCQHRHGIVLYWRGDSMHMIASEEKDKEANNDSHMPHIDYDRNDNLLEEGNVFSMEVCQSERKGNGNMEDDDLFMEDECPQQNAIVDLHSKIASTSCYNSDAFIDTEDMGFVAKCFPKDDNDTSFCKLLLLGSFMLLYVFPGGFCVGLLLVILAFGVNPLMLLSWWIWTGAVIELVFLLMYFPLVLSYLQAIALVGWRLLWEFGWLYGLVPFGTGRYLSVLVGIDRSYTIYTAGNIQIFRSQIDELLTNQYLDNNHIDAFASLLAEKNKLRPGLYQPFIYVSSLHWGSKKYEMESKQYVSHINKDAVTASNFLLIPINDNDHWTLMVACLKQSTWYFFDSLPNPMHRAVLPLVTNHLHEKTQGCFQTDIRSWKVLEAEGVPTQTNGYDCGIFVCKYMENVIQLNSVKWDLLMNLQAEMPKFRAELAFMLLCSTLK</sequence>
<dbReference type="EMBL" id="KZ503505">
    <property type="protein sequence ID" value="PKU63233.1"/>
    <property type="molecule type" value="Genomic_DNA"/>
</dbReference>
<dbReference type="CDD" id="cd06462">
    <property type="entry name" value="Peptidase_S24_S26"/>
    <property type="match status" value="1"/>
</dbReference>
<proteinExistence type="inferred from homology"/>
<keyword evidence="11 14" id="KW-1133">Transmembrane helix</keyword>
<dbReference type="PANTHER" id="PTHR10806:SF6">
    <property type="entry name" value="SIGNAL PEPTIDASE COMPLEX CATALYTIC SUBUNIT SEC11"/>
    <property type="match status" value="1"/>
</dbReference>
<comment type="subcellular location">
    <subcellularLocation>
        <location evidence="2">Endoplasmic reticulum membrane</location>
        <topology evidence="2">Single-pass type II membrane protein</topology>
    </subcellularLocation>
</comment>
<protein>
    <recommendedName>
        <fullName evidence="6">Signal peptidase complex catalytic subunit SEC11</fullName>
        <ecNumber evidence="5">3.4.21.89</ecNumber>
    </recommendedName>
    <alternativeName>
        <fullName evidence="7">Signal peptidase complex catalytic subunit sec11</fullName>
    </alternativeName>
</protein>
<dbReference type="Proteomes" id="UP000233837">
    <property type="component" value="Unassembled WGS sequence"/>
</dbReference>
<evidence type="ECO:0000256" key="7">
    <source>
        <dbReference type="ARBA" id="ARBA00021755"/>
    </source>
</evidence>
<dbReference type="GO" id="GO:0008234">
    <property type="term" value="F:cysteine-type peptidase activity"/>
    <property type="evidence" value="ECO:0007669"/>
    <property type="project" value="InterPro"/>
</dbReference>
<gene>
    <name evidence="16" type="primary">ULP1B</name>
    <name evidence="16" type="ORF">MA16_Dca014699</name>
</gene>
<evidence type="ECO:0000256" key="5">
    <source>
        <dbReference type="ARBA" id="ARBA00013208"/>
    </source>
</evidence>
<accession>A0A2I0VIM6</accession>
<dbReference type="InterPro" id="IPR001733">
    <property type="entry name" value="Peptidase_S26B"/>
</dbReference>
<evidence type="ECO:0000256" key="9">
    <source>
        <dbReference type="ARBA" id="ARBA00022692"/>
    </source>
</evidence>
<dbReference type="STRING" id="906689.A0A2I0VIM6"/>
<feature type="domain" description="Ubiquitin-like protease family profile" evidence="15">
    <location>
        <begin position="416"/>
        <end position="580"/>
    </location>
</feature>